<organism evidence="2 3">
    <name type="scientific">Caenimonas koreensis DSM 17982</name>
    <dbReference type="NCBI Taxonomy" id="1121255"/>
    <lineage>
        <taxon>Bacteria</taxon>
        <taxon>Pseudomonadati</taxon>
        <taxon>Pseudomonadota</taxon>
        <taxon>Betaproteobacteria</taxon>
        <taxon>Burkholderiales</taxon>
        <taxon>Comamonadaceae</taxon>
        <taxon>Caenimonas</taxon>
    </lineage>
</organism>
<dbReference type="GO" id="GO:0015562">
    <property type="term" value="F:efflux transmembrane transporter activity"/>
    <property type="evidence" value="ECO:0007669"/>
    <property type="project" value="InterPro"/>
</dbReference>
<sequence length="460" mass="49815">MFHFKTALALAAAWALAGCASVDIDSALREANDAAPAFTQGRLELARTPSQHDARAKLVEALLAAPVGSDAAVQLALANSPQFQAIVAQGWADMAEANQGGRITNPLLSLERMRLGNELEIGRLLSFGLLDLLTLPQRQGIARNRESQSRLQMASRVVEQVGVVRQAWIRAVAAQQVLAYAGQVHESADASAELARRMERAGNFNKLQRARQQLFYADATARLASARHDATSTREQLVRALGLDDAQASRLVLPPRLPDLPKQPLAAPDITSAALQQRLDWRVARLQLQAAAQAQGIDVMASLIDIEAGVRHDTVFDNASGQRTSRNGIELGIRLPLFDAGDARRAGMNARTLAAASRFNSVAGQATSQLRESYSAYRTAFDIATHYRDEIVPLRQTMSEENVLRYNGMLLSVFELLADAREQITSVMESIDAQQRFWLADAALAAAVTGQPATTLDAAP</sequence>
<dbReference type="SUPFAM" id="SSF56954">
    <property type="entry name" value="Outer membrane efflux proteins (OEP)"/>
    <property type="match status" value="1"/>
</dbReference>
<comment type="caution">
    <text evidence="2">The sequence shown here is derived from an EMBL/GenBank/DDBJ whole genome shotgun (WGS) entry which is preliminary data.</text>
</comment>
<evidence type="ECO:0000313" key="2">
    <source>
        <dbReference type="EMBL" id="MRD49117.1"/>
    </source>
</evidence>
<dbReference type="PANTHER" id="PTHR30203">
    <property type="entry name" value="OUTER MEMBRANE CATION EFFLUX PROTEIN"/>
    <property type="match status" value="1"/>
</dbReference>
<dbReference type="Proteomes" id="UP000487350">
    <property type="component" value="Unassembled WGS sequence"/>
</dbReference>
<evidence type="ECO:0000256" key="1">
    <source>
        <dbReference type="SAM" id="SignalP"/>
    </source>
</evidence>
<proteinExistence type="predicted"/>
<accession>A0A844BCE3</accession>
<gene>
    <name evidence="2" type="ORF">GHT07_17715</name>
</gene>
<keyword evidence="1" id="KW-0732">Signal</keyword>
<feature type="chain" id="PRO_5032684913" evidence="1">
    <location>
        <begin position="21"/>
        <end position="460"/>
    </location>
</feature>
<dbReference type="OrthoDB" id="8554634at2"/>
<dbReference type="InterPro" id="IPR010131">
    <property type="entry name" value="MdtP/NodT-like"/>
</dbReference>
<feature type="signal peptide" evidence="1">
    <location>
        <begin position="1"/>
        <end position="20"/>
    </location>
</feature>
<dbReference type="Gene3D" id="1.20.1600.10">
    <property type="entry name" value="Outer membrane efflux proteins (OEP)"/>
    <property type="match status" value="1"/>
</dbReference>
<dbReference type="PANTHER" id="PTHR30203:SF24">
    <property type="entry name" value="BLR4935 PROTEIN"/>
    <property type="match status" value="1"/>
</dbReference>
<keyword evidence="3" id="KW-1185">Reference proteome</keyword>
<protein>
    <submittedName>
        <fullName evidence="2">Transporter</fullName>
    </submittedName>
</protein>
<dbReference type="PROSITE" id="PS51257">
    <property type="entry name" value="PROKAR_LIPOPROTEIN"/>
    <property type="match status" value="1"/>
</dbReference>
<dbReference type="AlphaFoldDB" id="A0A844BCE3"/>
<dbReference type="EMBL" id="WJBU01000019">
    <property type="protein sequence ID" value="MRD49117.1"/>
    <property type="molecule type" value="Genomic_DNA"/>
</dbReference>
<name>A0A844BCE3_9BURK</name>
<reference evidence="2 3" key="1">
    <citation type="submission" date="2019-11" db="EMBL/GenBank/DDBJ databases">
        <title>Caenimonas koreensis gen. nov., sp. nov., isolated from activated sludge.</title>
        <authorList>
            <person name="Seung H.R."/>
        </authorList>
    </citation>
    <scope>NUCLEOTIDE SEQUENCE [LARGE SCALE GENOMIC DNA]</scope>
    <source>
        <strain evidence="2 3">EMB320</strain>
    </source>
</reference>
<evidence type="ECO:0000313" key="3">
    <source>
        <dbReference type="Proteomes" id="UP000487350"/>
    </source>
</evidence>
<dbReference type="RefSeq" id="WP_153586423.1">
    <property type="nucleotide sequence ID" value="NZ_WJBU01000019.1"/>
</dbReference>